<dbReference type="Proteomes" id="UP000320216">
    <property type="component" value="Chromosome"/>
</dbReference>
<keyword evidence="4 5" id="KW-0472">Membrane</keyword>
<dbReference type="RefSeq" id="WP_146321936.1">
    <property type="nucleotide sequence ID" value="NZ_CP042305.1"/>
</dbReference>
<evidence type="ECO:0000256" key="4">
    <source>
        <dbReference type="ARBA" id="ARBA00023136"/>
    </source>
</evidence>
<keyword evidence="6" id="KW-0378">Hydrolase</keyword>
<comment type="subcellular location">
    <subcellularLocation>
        <location evidence="1">Membrane</location>
        <topology evidence="1">Multi-pass membrane protein</topology>
    </subcellularLocation>
</comment>
<evidence type="ECO:0000256" key="3">
    <source>
        <dbReference type="ARBA" id="ARBA00022989"/>
    </source>
</evidence>
<evidence type="ECO:0000256" key="2">
    <source>
        <dbReference type="ARBA" id="ARBA00022692"/>
    </source>
</evidence>
<accession>A0A5B8M8G7</accession>
<feature type="transmembrane region" description="Helical" evidence="5">
    <location>
        <begin position="6"/>
        <end position="25"/>
    </location>
</feature>
<keyword evidence="2 5" id="KW-0812">Transmembrane</keyword>
<evidence type="ECO:0000313" key="7">
    <source>
        <dbReference type="Proteomes" id="UP000320216"/>
    </source>
</evidence>
<dbReference type="InterPro" id="IPR035952">
    <property type="entry name" value="Rhomboid-like_sf"/>
</dbReference>
<feature type="transmembrane region" description="Helical" evidence="5">
    <location>
        <begin position="198"/>
        <end position="217"/>
    </location>
</feature>
<keyword evidence="3 5" id="KW-1133">Transmembrane helix</keyword>
<protein>
    <submittedName>
        <fullName evidence="6">Rhomboid family intramembrane serine protease</fullName>
    </submittedName>
</protein>
<sequence length="234" mass="24155">MDTSGESLVSIIGQLVVLALFVNAGVRMLPSIRRFPWPALVLAVIIGVPSLLQFALPGLTDALARDPDATLRHGQWWRILTALLVQDGGPVAAVFNLVVVALALTLGTWIWGPWLAVALYLVPSIVLNLLAVAWGQSGGGSSFANDGLMFSVFALGLLIGTRDAARASQASTISVRVCGAIGVLVAIVLVATGDAHGVAMLFGLVLGAAATPFAPSAGRRARDAGRTTAPRTST</sequence>
<keyword evidence="7" id="KW-1185">Reference proteome</keyword>
<evidence type="ECO:0000313" key="6">
    <source>
        <dbReference type="EMBL" id="QDZ15902.1"/>
    </source>
</evidence>
<gene>
    <name evidence="6" type="ORF">FPZ11_14965</name>
</gene>
<organism evidence="6 7">
    <name type="scientific">Humibacter ginsenosidimutans</name>
    <dbReference type="NCBI Taxonomy" id="2599293"/>
    <lineage>
        <taxon>Bacteria</taxon>
        <taxon>Bacillati</taxon>
        <taxon>Actinomycetota</taxon>
        <taxon>Actinomycetes</taxon>
        <taxon>Micrococcales</taxon>
        <taxon>Microbacteriaceae</taxon>
        <taxon>Humibacter</taxon>
    </lineage>
</organism>
<name>A0A5B8M8G7_9MICO</name>
<feature type="transmembrane region" description="Helical" evidence="5">
    <location>
        <begin position="114"/>
        <end position="136"/>
    </location>
</feature>
<dbReference type="GO" id="GO:0016020">
    <property type="term" value="C:membrane"/>
    <property type="evidence" value="ECO:0007669"/>
    <property type="project" value="UniProtKB-SubCell"/>
</dbReference>
<reference evidence="6 7" key="1">
    <citation type="submission" date="2019-07" db="EMBL/GenBank/DDBJ databases">
        <title>Full genome sequence of Humibacter sp. WJ7-1.</title>
        <authorList>
            <person name="Im W.-T."/>
        </authorList>
    </citation>
    <scope>NUCLEOTIDE SEQUENCE [LARGE SCALE GENOMIC DNA]</scope>
    <source>
        <strain evidence="6 7">WJ7-1</strain>
    </source>
</reference>
<feature type="transmembrane region" description="Helical" evidence="5">
    <location>
        <begin position="76"/>
        <end position="102"/>
    </location>
</feature>
<feature type="transmembrane region" description="Helical" evidence="5">
    <location>
        <begin position="37"/>
        <end position="56"/>
    </location>
</feature>
<dbReference type="GO" id="GO:0008233">
    <property type="term" value="F:peptidase activity"/>
    <property type="evidence" value="ECO:0007669"/>
    <property type="project" value="UniProtKB-KW"/>
</dbReference>
<feature type="transmembrane region" description="Helical" evidence="5">
    <location>
        <begin position="173"/>
        <end position="192"/>
    </location>
</feature>
<evidence type="ECO:0000256" key="5">
    <source>
        <dbReference type="SAM" id="Phobius"/>
    </source>
</evidence>
<dbReference type="EMBL" id="CP042305">
    <property type="protein sequence ID" value="QDZ15902.1"/>
    <property type="molecule type" value="Genomic_DNA"/>
</dbReference>
<feature type="transmembrane region" description="Helical" evidence="5">
    <location>
        <begin position="142"/>
        <end position="161"/>
    </location>
</feature>
<dbReference type="GO" id="GO:0006508">
    <property type="term" value="P:proteolysis"/>
    <property type="evidence" value="ECO:0007669"/>
    <property type="project" value="UniProtKB-KW"/>
</dbReference>
<evidence type="ECO:0000256" key="1">
    <source>
        <dbReference type="ARBA" id="ARBA00004141"/>
    </source>
</evidence>
<dbReference type="AlphaFoldDB" id="A0A5B8M8G7"/>
<keyword evidence="6" id="KW-0645">Protease</keyword>
<dbReference type="KEGG" id="huw:FPZ11_14965"/>
<dbReference type="OrthoDB" id="3390953at2"/>
<dbReference type="Gene3D" id="1.20.1540.10">
    <property type="entry name" value="Rhomboid-like"/>
    <property type="match status" value="1"/>
</dbReference>
<proteinExistence type="predicted"/>
<dbReference type="SUPFAM" id="SSF144091">
    <property type="entry name" value="Rhomboid-like"/>
    <property type="match status" value="1"/>
</dbReference>